<feature type="transmembrane region" description="Helical" evidence="1">
    <location>
        <begin position="14"/>
        <end position="36"/>
    </location>
</feature>
<proteinExistence type="predicted"/>
<protein>
    <recommendedName>
        <fullName evidence="4">Glycosyltransferase RgtA/B/C/D-like domain-containing protein</fullName>
    </recommendedName>
</protein>
<keyword evidence="1" id="KW-0472">Membrane</keyword>
<evidence type="ECO:0000313" key="2">
    <source>
        <dbReference type="EMBL" id="BAY55645.1"/>
    </source>
</evidence>
<accession>A0A1Z4JFU1</accession>
<dbReference type="InterPro" id="IPR018650">
    <property type="entry name" value="STSV1_Orf64"/>
</dbReference>
<keyword evidence="1" id="KW-0812">Transmembrane</keyword>
<evidence type="ECO:0000256" key="1">
    <source>
        <dbReference type="SAM" id="Phobius"/>
    </source>
</evidence>
<evidence type="ECO:0008006" key="4">
    <source>
        <dbReference type="Google" id="ProtNLM"/>
    </source>
</evidence>
<dbReference type="Pfam" id="PF09852">
    <property type="entry name" value="DUF2079"/>
    <property type="match status" value="1"/>
</dbReference>
<feature type="transmembrane region" description="Helical" evidence="1">
    <location>
        <begin position="203"/>
        <end position="223"/>
    </location>
</feature>
<organism evidence="2 3">
    <name type="scientific">Leptolyngbya boryana NIES-2135</name>
    <dbReference type="NCBI Taxonomy" id="1973484"/>
    <lineage>
        <taxon>Bacteria</taxon>
        <taxon>Bacillati</taxon>
        <taxon>Cyanobacteriota</taxon>
        <taxon>Cyanophyceae</taxon>
        <taxon>Leptolyngbyales</taxon>
        <taxon>Leptolyngbyaceae</taxon>
        <taxon>Leptolyngbya group</taxon>
        <taxon>Leptolyngbya</taxon>
    </lineage>
</organism>
<sequence>MHAILAKFWKSNHLLRSLVVASFAIFLICSVIRHLLLQSNALDLGYFDQAIYLISQGITPIISFRPYHVLGDHAAWILYAIAGIYKIFPSVYWLFVIQSAAFATSAIPVWYLAKQAGLDRAKSNAIAISFLLYPLVFNLNLFDFRPEVISLPLFFTAIWAARANRMGWFTLCVVLILGCRASLALSIAAMGIWLIGFEQRKRLGAIALIFGVSWFIIATQGIIPHFRPSGADYVMRYSYLGNSLTEIVQNLILKPWLWLGRLLSIDRLFYLLLVFIPMGWGFSIRHFAPLIATVPVFAMNLLSEMSNQRDLVHQYSLPILPFLMVMAISTVAANPNRRSRLILVWSLIAFLALAKFGYFGSRYLERVPMLSGAYTAIGQITTQEPVLTTSYFVPHLTHRVMIDYTKFTEPPKDLNKFRYILLNLEQPGWASRPELAQQIFSEAQANSAFQLQYQQDQLYLFVKKS</sequence>
<dbReference type="Proteomes" id="UP000217895">
    <property type="component" value="Chromosome"/>
</dbReference>
<keyword evidence="1" id="KW-1133">Transmembrane helix</keyword>
<evidence type="ECO:0000313" key="3">
    <source>
        <dbReference type="Proteomes" id="UP000217895"/>
    </source>
</evidence>
<dbReference type="AlphaFoldDB" id="A0A1Z4JFU1"/>
<feature type="transmembrane region" description="Helical" evidence="1">
    <location>
        <begin position="341"/>
        <end position="360"/>
    </location>
</feature>
<gene>
    <name evidence="2" type="ORF">NIES2135_24690</name>
</gene>
<reference evidence="2 3" key="1">
    <citation type="submission" date="2017-06" db="EMBL/GenBank/DDBJ databases">
        <title>Genome sequencing of cyanobaciteial culture collection at National Institute for Environmental Studies (NIES).</title>
        <authorList>
            <person name="Hirose Y."/>
            <person name="Shimura Y."/>
            <person name="Fujisawa T."/>
            <person name="Nakamura Y."/>
            <person name="Kawachi M."/>
        </authorList>
    </citation>
    <scope>NUCLEOTIDE SEQUENCE [LARGE SCALE GENOMIC DNA]</scope>
    <source>
        <strain evidence="2 3">NIES-2135</strain>
    </source>
</reference>
<dbReference type="EMBL" id="AP018203">
    <property type="protein sequence ID" value="BAY55645.1"/>
    <property type="molecule type" value="Genomic_DNA"/>
</dbReference>
<feature type="transmembrane region" description="Helical" evidence="1">
    <location>
        <begin position="168"/>
        <end position="196"/>
    </location>
</feature>
<name>A0A1Z4JFU1_LEPBY</name>
<keyword evidence="3" id="KW-1185">Reference proteome</keyword>
<feature type="transmembrane region" description="Helical" evidence="1">
    <location>
        <begin position="315"/>
        <end position="334"/>
    </location>
</feature>